<dbReference type="GO" id="GO:0006979">
    <property type="term" value="P:response to oxidative stress"/>
    <property type="evidence" value="ECO:0007669"/>
    <property type="project" value="TreeGrafter"/>
</dbReference>
<evidence type="ECO:0000256" key="12">
    <source>
        <dbReference type="ARBA" id="ARBA00032352"/>
    </source>
</evidence>
<dbReference type="InterPro" id="IPR016488">
    <property type="entry name" value="NADH_Ub_cplx-1_asu_su-6"/>
</dbReference>
<evidence type="ECO:0000256" key="1">
    <source>
        <dbReference type="ARBA" id="ARBA00004443"/>
    </source>
</evidence>
<evidence type="ECO:0000256" key="13">
    <source>
        <dbReference type="ARBA" id="ARBA00046116"/>
    </source>
</evidence>
<comment type="subcellular location">
    <subcellularLocation>
        <location evidence="1">Mitochondrion inner membrane</location>
        <topology evidence="1">Peripheral membrane protein</topology>
        <orientation evidence="1">Matrix side</orientation>
    </subcellularLocation>
</comment>
<dbReference type="InterPro" id="IPR045299">
    <property type="entry name" value="Complex1_LYR_NDUFA6_LYRM6"/>
</dbReference>
<evidence type="ECO:0000256" key="11">
    <source>
        <dbReference type="ARBA" id="ARBA00030213"/>
    </source>
</evidence>
<protein>
    <recommendedName>
        <fullName evidence="4">NADH dehydrogenase [ubiquinone] 1 alpha subcomplex subunit 6</fullName>
    </recommendedName>
    <alternativeName>
        <fullName evidence="11">Complex I-B14</fullName>
    </alternativeName>
    <alternativeName>
        <fullName evidence="12">NADH-ubiquinone oxidoreductase B14 subunit</fullName>
    </alternativeName>
</protein>
<keyword evidence="9" id="KW-0496">Mitochondrion</keyword>
<gene>
    <name evidence="14" type="ORF">PIBRA_LOCUS4474</name>
</gene>
<dbReference type="AlphaFoldDB" id="A0A9P0XA36"/>
<evidence type="ECO:0000256" key="6">
    <source>
        <dbReference type="ARBA" id="ARBA00022660"/>
    </source>
</evidence>
<evidence type="ECO:0000313" key="14">
    <source>
        <dbReference type="EMBL" id="CAH4026965.1"/>
    </source>
</evidence>
<dbReference type="CDD" id="cd20266">
    <property type="entry name" value="Complex1_LYR_NDUFA6_LYRM6"/>
    <property type="match status" value="1"/>
</dbReference>
<dbReference type="GO" id="GO:0045271">
    <property type="term" value="C:respiratory chain complex I"/>
    <property type="evidence" value="ECO:0007669"/>
    <property type="project" value="InterPro"/>
</dbReference>
<dbReference type="Proteomes" id="UP001152562">
    <property type="component" value="Unassembled WGS sequence"/>
</dbReference>
<evidence type="ECO:0000256" key="3">
    <source>
        <dbReference type="ARBA" id="ARBA00011790"/>
    </source>
</evidence>
<keyword evidence="10" id="KW-0472">Membrane</keyword>
<sequence>MAAKVVGCKTVKPLLSANYCEAHTRVVGLYKAYYRYIPYLVRQFDIPKSHEDCRWKLREKFYKHACVTDLRVIDMLIIKGYMNLKEMTENWQQKGHVMHNWTPSAERKPCDFVGKFLSGID</sequence>
<dbReference type="PANTHER" id="PTHR12964:SF0">
    <property type="entry name" value="NADH DEHYDROGENASE [UBIQUINONE] 1 ALPHA SUBCOMPLEX SUBUNIT 6"/>
    <property type="match status" value="1"/>
</dbReference>
<name>A0A9P0XA36_PIEBR</name>
<evidence type="ECO:0000313" key="15">
    <source>
        <dbReference type="Proteomes" id="UP001152562"/>
    </source>
</evidence>
<comment type="caution">
    <text evidence="14">The sequence shown here is derived from an EMBL/GenBank/DDBJ whole genome shotgun (WGS) entry which is preliminary data.</text>
</comment>
<comment type="function">
    <text evidence="13">Accessory subunit of the mitochondrial membrane respiratory chain NADH dehydrogenase (Complex I), that is believed to be not involved in catalysis. Required for proper complex I assembly. Complex I functions in the transfer of electrons from NADH to the respiratory chain. The immediate electron acceptor for the enzyme is believed to be ubiquinone.</text>
</comment>
<evidence type="ECO:0000256" key="8">
    <source>
        <dbReference type="ARBA" id="ARBA00022982"/>
    </source>
</evidence>
<keyword evidence="6" id="KW-0679">Respiratory chain</keyword>
<comment type="similarity">
    <text evidence="2">Belongs to the complex I LYR family.</text>
</comment>
<organism evidence="14 15">
    <name type="scientific">Pieris brassicae</name>
    <name type="common">White butterfly</name>
    <name type="synonym">Large white butterfly</name>
    <dbReference type="NCBI Taxonomy" id="7116"/>
    <lineage>
        <taxon>Eukaryota</taxon>
        <taxon>Metazoa</taxon>
        <taxon>Ecdysozoa</taxon>
        <taxon>Arthropoda</taxon>
        <taxon>Hexapoda</taxon>
        <taxon>Insecta</taxon>
        <taxon>Pterygota</taxon>
        <taxon>Neoptera</taxon>
        <taxon>Endopterygota</taxon>
        <taxon>Lepidoptera</taxon>
        <taxon>Glossata</taxon>
        <taxon>Ditrysia</taxon>
        <taxon>Papilionoidea</taxon>
        <taxon>Pieridae</taxon>
        <taxon>Pierinae</taxon>
        <taxon>Pieris</taxon>
    </lineage>
</organism>
<evidence type="ECO:0000256" key="2">
    <source>
        <dbReference type="ARBA" id="ARBA00009508"/>
    </source>
</evidence>
<keyword evidence="8" id="KW-0249">Electron transport</keyword>
<dbReference type="EMBL" id="CALOZG010000005">
    <property type="protein sequence ID" value="CAH4026965.1"/>
    <property type="molecule type" value="Genomic_DNA"/>
</dbReference>
<evidence type="ECO:0000256" key="5">
    <source>
        <dbReference type="ARBA" id="ARBA00022448"/>
    </source>
</evidence>
<comment type="subunit">
    <text evidence="3">Mammalian complex I is composed of 45 different subunits.</text>
</comment>
<dbReference type="PANTHER" id="PTHR12964">
    <property type="entry name" value="NADH-UBIQUINONE OXIDOREDUCTASE B14 SUBUNIT"/>
    <property type="match status" value="1"/>
</dbReference>
<evidence type="ECO:0000256" key="4">
    <source>
        <dbReference type="ARBA" id="ARBA00016386"/>
    </source>
</evidence>
<keyword evidence="7" id="KW-0999">Mitochondrion inner membrane</keyword>
<evidence type="ECO:0000256" key="7">
    <source>
        <dbReference type="ARBA" id="ARBA00022792"/>
    </source>
</evidence>
<keyword evidence="15" id="KW-1185">Reference proteome</keyword>
<reference evidence="14" key="1">
    <citation type="submission" date="2022-05" db="EMBL/GenBank/DDBJ databases">
        <authorList>
            <person name="Okamura Y."/>
        </authorList>
    </citation>
    <scope>NUCLEOTIDE SEQUENCE</scope>
</reference>
<accession>A0A9P0XA36</accession>
<dbReference type="GO" id="GO:0005743">
    <property type="term" value="C:mitochondrial inner membrane"/>
    <property type="evidence" value="ECO:0007669"/>
    <property type="project" value="UniProtKB-SubCell"/>
</dbReference>
<evidence type="ECO:0000256" key="9">
    <source>
        <dbReference type="ARBA" id="ARBA00023128"/>
    </source>
</evidence>
<keyword evidence="5" id="KW-0813">Transport</keyword>
<evidence type="ECO:0000256" key="10">
    <source>
        <dbReference type="ARBA" id="ARBA00023136"/>
    </source>
</evidence>
<proteinExistence type="inferred from homology"/>